<dbReference type="RefSeq" id="WP_183409511.1">
    <property type="nucleotide sequence ID" value="NZ_JACHWY010000001.1"/>
</dbReference>
<feature type="transmembrane region" description="Helical" evidence="1">
    <location>
        <begin position="100"/>
        <end position="126"/>
    </location>
</feature>
<protein>
    <submittedName>
        <fullName evidence="2">Uncharacterized protein</fullName>
    </submittedName>
</protein>
<dbReference type="AlphaFoldDB" id="A0A7W4Z6E4"/>
<evidence type="ECO:0000256" key="1">
    <source>
        <dbReference type="SAM" id="Phobius"/>
    </source>
</evidence>
<reference evidence="2 3" key="1">
    <citation type="submission" date="2020-08" db="EMBL/GenBank/DDBJ databases">
        <title>Genomic Encyclopedia of Type Strains, Phase III (KMG-III): the genomes of soil and plant-associated and newly described type strains.</title>
        <authorList>
            <person name="Whitman W."/>
        </authorList>
    </citation>
    <scope>NUCLEOTIDE SEQUENCE [LARGE SCALE GENOMIC DNA]</scope>
    <source>
        <strain evidence="2 3">CECT 8654</strain>
    </source>
</reference>
<sequence>MSTQFAAQVRHEAVTNGITNCFFNGVIAWLLVRAKEAIPVWGGHGLLVDFFATGLILLFIVTLIVVPLSRRKVRQGKLEPVALSDNSYGQLIRFLARRHLALSALLLGLLGAALFVPPTAAVFALMHIENLSPLQFALTKGVWAGLVAGCMVPPMVHMAVCVDVNDYQVQES</sequence>
<keyword evidence="3" id="KW-1185">Reference proteome</keyword>
<evidence type="ECO:0000313" key="3">
    <source>
        <dbReference type="Proteomes" id="UP000537130"/>
    </source>
</evidence>
<keyword evidence="1" id="KW-0812">Transmembrane</keyword>
<evidence type="ECO:0000313" key="2">
    <source>
        <dbReference type="EMBL" id="MBB3046850.1"/>
    </source>
</evidence>
<accession>A0A7W4Z6E4</accession>
<proteinExistence type="predicted"/>
<keyword evidence="1" id="KW-1133">Transmembrane helix</keyword>
<feature type="transmembrane region" description="Helical" evidence="1">
    <location>
        <begin position="50"/>
        <end position="68"/>
    </location>
</feature>
<dbReference type="Proteomes" id="UP000537130">
    <property type="component" value="Unassembled WGS sequence"/>
</dbReference>
<name>A0A7W4Z6E4_9GAMM</name>
<keyword evidence="1" id="KW-0472">Membrane</keyword>
<gene>
    <name evidence="2" type="ORF">FHR99_001086</name>
</gene>
<comment type="caution">
    <text evidence="2">The sequence shown here is derived from an EMBL/GenBank/DDBJ whole genome shotgun (WGS) entry which is preliminary data.</text>
</comment>
<dbReference type="EMBL" id="JACHWY010000001">
    <property type="protein sequence ID" value="MBB3046850.1"/>
    <property type="molecule type" value="Genomic_DNA"/>
</dbReference>
<organism evidence="2 3">
    <name type="scientific">Litorivivens lipolytica</name>
    <dbReference type="NCBI Taxonomy" id="1524264"/>
    <lineage>
        <taxon>Bacteria</taxon>
        <taxon>Pseudomonadati</taxon>
        <taxon>Pseudomonadota</taxon>
        <taxon>Gammaproteobacteria</taxon>
        <taxon>Litorivivens</taxon>
    </lineage>
</organism>